<dbReference type="GO" id="GO:0046872">
    <property type="term" value="F:metal ion binding"/>
    <property type="evidence" value="ECO:0007669"/>
    <property type="project" value="UniProtKB-KW"/>
</dbReference>
<dbReference type="PANTHER" id="PTHR47572:SF5">
    <property type="entry name" value="BLR2277 PROTEIN"/>
    <property type="match status" value="1"/>
</dbReference>
<dbReference type="InterPro" id="IPR011042">
    <property type="entry name" value="6-blade_b-propeller_TolB-like"/>
</dbReference>
<dbReference type="RefSeq" id="WP_026640558.1">
    <property type="nucleotide sequence ID" value="NZ_NEVK01000008.1"/>
</dbReference>
<evidence type="ECO:0000313" key="5">
    <source>
        <dbReference type="Proteomes" id="UP000216947"/>
    </source>
</evidence>
<dbReference type="EMBL" id="NEVK01000008">
    <property type="protein sequence ID" value="OZI16882.1"/>
    <property type="molecule type" value="Genomic_DNA"/>
</dbReference>
<keyword evidence="2" id="KW-0479">Metal-binding</keyword>
<dbReference type="InterPro" id="IPR005511">
    <property type="entry name" value="SMP-30"/>
</dbReference>
<organism evidence="4 5">
    <name type="scientific">Bordetella genomosp. 7</name>
    <dbReference type="NCBI Taxonomy" id="1416805"/>
    <lineage>
        <taxon>Bacteria</taxon>
        <taxon>Pseudomonadati</taxon>
        <taxon>Pseudomonadota</taxon>
        <taxon>Betaproteobacteria</taxon>
        <taxon>Burkholderiales</taxon>
        <taxon>Alcaligenaceae</taxon>
        <taxon>Bordetella</taxon>
    </lineage>
</organism>
<feature type="binding site" evidence="2">
    <location>
        <position position="224"/>
    </location>
    <ligand>
        <name>a divalent metal cation</name>
        <dbReference type="ChEBI" id="CHEBI:60240"/>
    </ligand>
</feature>
<evidence type="ECO:0000256" key="2">
    <source>
        <dbReference type="PIRSR" id="PIRSR605511-2"/>
    </source>
</evidence>
<dbReference type="InterPro" id="IPR013658">
    <property type="entry name" value="SGL"/>
</dbReference>
<dbReference type="Gene3D" id="2.120.10.30">
    <property type="entry name" value="TolB, C-terminal domain"/>
    <property type="match status" value="1"/>
</dbReference>
<evidence type="ECO:0000256" key="1">
    <source>
        <dbReference type="PIRSR" id="PIRSR605511-1"/>
    </source>
</evidence>
<feature type="binding site" evidence="2">
    <location>
        <position position="176"/>
    </location>
    <ligand>
        <name>a divalent metal cation</name>
        <dbReference type="ChEBI" id="CHEBI:60240"/>
    </ligand>
</feature>
<dbReference type="SUPFAM" id="SSF63829">
    <property type="entry name" value="Calcium-dependent phosphotriesterase"/>
    <property type="match status" value="1"/>
</dbReference>
<feature type="binding site" evidence="2">
    <location>
        <position position="44"/>
    </location>
    <ligand>
        <name>a divalent metal cation</name>
        <dbReference type="ChEBI" id="CHEBI:60240"/>
    </ligand>
</feature>
<feature type="active site" description="Proton donor/acceptor" evidence="1">
    <location>
        <position position="224"/>
    </location>
</feature>
<sequence length="304" mass="32589">MFDAPPVIPTRVFARLPDTLRKRGKDTEWHCGQPGNLPEHSLLEGPAFDRDGTLWCVDIPYGRIFKVSPDGEFSLALEYDGEPNGVAIHQDGRLFIADYAHGILVYDPRTGDIQPFVTRVRLERLKAVNDLVFAPNGDLFFTDQGLTGLHDPTGRVFRVRVDGRVDCLLDNIPSPNGIALDPSGTVLYVAVTRANAVWRVPLMPDGTIAKVANYIQLSGGGGPDGLAVDSQGGLAVAHIGLGVVWLFDRRGVPVGKVQSAVGDHTTNVAYGGPHGKTLYITESESGQILQADVAVAGLGLYSGV</sequence>
<dbReference type="PRINTS" id="PR01790">
    <property type="entry name" value="SMP30FAMILY"/>
</dbReference>
<proteinExistence type="predicted"/>
<feature type="domain" description="SMP-30/Gluconolactonase/LRE-like region" evidence="3">
    <location>
        <begin position="44"/>
        <end position="282"/>
    </location>
</feature>
<feature type="binding site" evidence="2">
    <location>
        <position position="129"/>
    </location>
    <ligand>
        <name>substrate</name>
    </ligand>
</feature>
<dbReference type="PANTHER" id="PTHR47572">
    <property type="entry name" value="LIPOPROTEIN-RELATED"/>
    <property type="match status" value="1"/>
</dbReference>
<dbReference type="Proteomes" id="UP000216947">
    <property type="component" value="Unassembled WGS sequence"/>
</dbReference>
<comment type="caution">
    <text evidence="4">The sequence shown here is derived from an EMBL/GenBank/DDBJ whole genome shotgun (WGS) entry which is preliminary data.</text>
</comment>
<comment type="cofactor">
    <cofactor evidence="2">
        <name>Zn(2+)</name>
        <dbReference type="ChEBI" id="CHEBI:29105"/>
    </cofactor>
    <text evidence="2">Binds 1 divalent metal cation per subunit.</text>
</comment>
<dbReference type="InterPro" id="IPR051262">
    <property type="entry name" value="SMP-30/CGR1_Lactonase"/>
</dbReference>
<dbReference type="Pfam" id="PF08450">
    <property type="entry name" value="SGL"/>
    <property type="match status" value="1"/>
</dbReference>
<evidence type="ECO:0000313" key="4">
    <source>
        <dbReference type="EMBL" id="OZI16882.1"/>
    </source>
</evidence>
<name>A0A261QWX2_9BORD</name>
<dbReference type="AlphaFoldDB" id="A0A261QWX2"/>
<keyword evidence="2" id="KW-0862">Zinc</keyword>
<reference evidence="5" key="1">
    <citation type="submission" date="2017-05" db="EMBL/GenBank/DDBJ databases">
        <title>Complete and WGS of Bordetella genogroups.</title>
        <authorList>
            <person name="Spilker T."/>
            <person name="Lipuma J."/>
        </authorList>
    </citation>
    <scope>NUCLEOTIDE SEQUENCE [LARGE SCALE GENOMIC DNA]</scope>
    <source>
        <strain evidence="5">AU18089</strain>
    </source>
</reference>
<keyword evidence="5" id="KW-1185">Reference proteome</keyword>
<gene>
    <name evidence="4" type="ORF">CAL19_18635</name>
</gene>
<evidence type="ECO:0000259" key="3">
    <source>
        <dbReference type="Pfam" id="PF08450"/>
    </source>
</evidence>
<protein>
    <submittedName>
        <fullName evidence="4">Gluconolactonase</fullName>
    </submittedName>
</protein>
<accession>A0A261QWX2</accession>